<dbReference type="Pfam" id="PF07980">
    <property type="entry name" value="SusD_RagB"/>
    <property type="match status" value="1"/>
</dbReference>
<dbReference type="InterPro" id="IPR011990">
    <property type="entry name" value="TPR-like_helical_dom_sf"/>
</dbReference>
<dbReference type="CDD" id="cd08977">
    <property type="entry name" value="SusD"/>
    <property type="match status" value="1"/>
</dbReference>
<organism evidence="8 9">
    <name type="scientific">Candidatus Ordinivivax streblomastigis</name>
    <dbReference type="NCBI Taxonomy" id="2540710"/>
    <lineage>
        <taxon>Bacteria</taxon>
        <taxon>Pseudomonadati</taxon>
        <taxon>Bacteroidota</taxon>
        <taxon>Bacteroidia</taxon>
        <taxon>Bacteroidales</taxon>
        <taxon>Candidatus Ordinivivax</taxon>
    </lineage>
</organism>
<reference evidence="8 9" key="1">
    <citation type="submission" date="2019-03" db="EMBL/GenBank/DDBJ databases">
        <title>Single cell metagenomics reveals metabolic interactions within the superorganism composed of flagellate Streblomastix strix and complex community of Bacteroidetes bacteria on its surface.</title>
        <authorList>
            <person name="Treitli S.C."/>
            <person name="Kolisko M."/>
            <person name="Husnik F."/>
            <person name="Keeling P."/>
            <person name="Hampl V."/>
        </authorList>
    </citation>
    <scope>NUCLEOTIDE SEQUENCE [LARGE SCALE GENOMIC DNA]</scope>
    <source>
        <strain evidence="8">St1</strain>
    </source>
</reference>
<dbReference type="Proteomes" id="UP000324575">
    <property type="component" value="Unassembled WGS sequence"/>
</dbReference>
<dbReference type="AlphaFoldDB" id="A0A5M8NWY4"/>
<keyword evidence="5" id="KW-0998">Cell outer membrane</keyword>
<gene>
    <name evidence="8" type="ORF">EZS26_002904</name>
</gene>
<comment type="similarity">
    <text evidence="2">Belongs to the SusD family.</text>
</comment>
<comment type="caution">
    <text evidence="8">The sequence shown here is derived from an EMBL/GenBank/DDBJ whole genome shotgun (WGS) entry which is preliminary data.</text>
</comment>
<dbReference type="Gene3D" id="1.25.40.390">
    <property type="match status" value="1"/>
</dbReference>
<dbReference type="GO" id="GO:0009279">
    <property type="term" value="C:cell outer membrane"/>
    <property type="evidence" value="ECO:0007669"/>
    <property type="project" value="UniProtKB-SubCell"/>
</dbReference>
<evidence type="ECO:0000259" key="6">
    <source>
        <dbReference type="Pfam" id="PF07980"/>
    </source>
</evidence>
<evidence type="ECO:0000313" key="8">
    <source>
        <dbReference type="EMBL" id="KAA6300947.1"/>
    </source>
</evidence>
<evidence type="ECO:0000313" key="9">
    <source>
        <dbReference type="Proteomes" id="UP000324575"/>
    </source>
</evidence>
<evidence type="ECO:0000259" key="7">
    <source>
        <dbReference type="Pfam" id="PF14322"/>
    </source>
</evidence>
<accession>A0A5M8NWY4</accession>
<evidence type="ECO:0000256" key="1">
    <source>
        <dbReference type="ARBA" id="ARBA00004442"/>
    </source>
</evidence>
<dbReference type="SUPFAM" id="SSF48452">
    <property type="entry name" value="TPR-like"/>
    <property type="match status" value="1"/>
</dbReference>
<evidence type="ECO:0000256" key="3">
    <source>
        <dbReference type="ARBA" id="ARBA00022729"/>
    </source>
</evidence>
<evidence type="ECO:0000256" key="2">
    <source>
        <dbReference type="ARBA" id="ARBA00006275"/>
    </source>
</evidence>
<dbReference type="Pfam" id="PF14322">
    <property type="entry name" value="SusD-like_3"/>
    <property type="match status" value="1"/>
</dbReference>
<keyword evidence="3" id="KW-0732">Signal</keyword>
<name>A0A5M8NWY4_9BACT</name>
<dbReference type="InterPro" id="IPR012944">
    <property type="entry name" value="SusD_RagB_dom"/>
</dbReference>
<protein>
    <submittedName>
        <fullName evidence="8">RagB/SusD family nutrient uptake outer membrane protein</fullName>
    </submittedName>
</protein>
<feature type="domain" description="SusD-like N-terminal" evidence="7">
    <location>
        <begin position="22"/>
        <end position="203"/>
    </location>
</feature>
<dbReference type="InterPro" id="IPR033985">
    <property type="entry name" value="SusD-like_N"/>
</dbReference>
<feature type="domain" description="RagB/SusD" evidence="6">
    <location>
        <begin position="265"/>
        <end position="512"/>
    </location>
</feature>
<keyword evidence="4" id="KW-0472">Membrane</keyword>
<evidence type="ECO:0000256" key="4">
    <source>
        <dbReference type="ARBA" id="ARBA00023136"/>
    </source>
</evidence>
<sequence>MKKIILFIAIIGLLHLGSCSEDFLELYPETSVTSNTFYKTPAHFDQALMGAYQRLRTLPVNGMVMDEMRSDNAHFTRYSGDRGPYLSTEVIALFLDDETTGNWINNRYNELYSGISRVNTILGRLDASTLTDAEKAKVRAEALFLRAFFYFDLTTHWGSVPLMLNEVTNESESFLSNSTVEAVYDQIITDVSEAITLGIPAATTFPQSGRATLGAAKVLRAYAYMSKPSREYSKAEQDLLDVTKMNYALENDYANIFNLGNKNGKESIFEIQYLDGDGGQNNDMTWRQIPKCSNNDLLMGINANNYAYTSGGWSVPTQEMIDSYETGDKRLSASIAVAEGTDVLEQFTFEQLAEPLGYTPPAGKAFRYFVKKYYHPPYHYALRTGDNFPIYRYGGVLLLLAECLVEEGKNAEALPYINQVRQRAGLPALSSVTKQNVSDEMRHELAFENHRWTDLIRTGLAISVMNAYGAKMIAQDPQILPTAFNVTQDRLVYAFQKRELEVNVNLVQNPGYKDY</sequence>
<dbReference type="EMBL" id="SNRX01000037">
    <property type="protein sequence ID" value="KAA6300947.1"/>
    <property type="molecule type" value="Genomic_DNA"/>
</dbReference>
<evidence type="ECO:0000256" key="5">
    <source>
        <dbReference type="ARBA" id="ARBA00023237"/>
    </source>
</evidence>
<proteinExistence type="inferred from homology"/>
<comment type="subcellular location">
    <subcellularLocation>
        <location evidence="1">Cell outer membrane</location>
    </subcellularLocation>
</comment>